<sequence>MRVRVTITVDIKDPSEWTTTFGVEGAAEIREDVKSYVGNAAQGLRVWEEVEAEVNWR</sequence>
<keyword evidence="2" id="KW-1185">Reference proteome</keyword>
<reference evidence="2" key="1">
    <citation type="submission" date="2017-11" db="EMBL/GenBank/DDBJ databases">
        <authorList>
            <person name="Han C.G."/>
        </authorList>
    </citation>
    <scope>NUCLEOTIDE SEQUENCE [LARGE SCALE GENOMIC DNA]</scope>
</reference>
<dbReference type="EMBL" id="MG593802">
    <property type="protein sequence ID" value="AUG87250.1"/>
    <property type="molecule type" value="Genomic_DNA"/>
</dbReference>
<evidence type="ECO:0000313" key="2">
    <source>
        <dbReference type="Proteomes" id="UP000241892"/>
    </source>
</evidence>
<dbReference type="Proteomes" id="UP000241892">
    <property type="component" value="Segment"/>
</dbReference>
<organism evidence="1 2">
    <name type="scientific">Streptomyces phage Omar</name>
    <dbReference type="NCBI Taxonomy" id="2059882"/>
    <lineage>
        <taxon>Viruses</taxon>
        <taxon>Duplodnaviria</taxon>
        <taxon>Heunggongvirae</taxon>
        <taxon>Uroviricota</taxon>
        <taxon>Caudoviricetes</taxon>
        <taxon>Arquatrovirinae</taxon>
        <taxon>Omarvirus</taxon>
        <taxon>Omarvirus omar</taxon>
    </lineage>
</organism>
<protein>
    <submittedName>
        <fullName evidence="1">Uncharacterized protein</fullName>
    </submittedName>
</protein>
<gene>
    <name evidence="1" type="ORF">SEA_OMAR_66</name>
</gene>
<accession>A0A2H5BLP0</accession>
<evidence type="ECO:0000313" key="1">
    <source>
        <dbReference type="EMBL" id="AUG87250.1"/>
    </source>
</evidence>
<name>A0A2H5BLP0_9CAUD</name>
<proteinExistence type="predicted"/>